<gene>
    <name evidence="2" type="primary">hypC</name>
    <name evidence="2" type="ORF">GNT65_00355</name>
</gene>
<name>A0A6L7HSQ2_9GAMM</name>
<reference evidence="2 3" key="1">
    <citation type="submission" date="2019-12" db="EMBL/GenBank/DDBJ databases">
        <title>Shewanella insulae sp. nov., isolated from a tidal flat.</title>
        <authorList>
            <person name="Yoon J.-H."/>
        </authorList>
    </citation>
    <scope>NUCLEOTIDE SEQUENCE [LARGE SCALE GENOMIC DNA]</scope>
    <source>
        <strain evidence="2 3">JBTF-M18</strain>
    </source>
</reference>
<dbReference type="PRINTS" id="PR00445">
    <property type="entry name" value="HUPFHYPC"/>
</dbReference>
<evidence type="ECO:0000256" key="1">
    <source>
        <dbReference type="ARBA" id="ARBA00006018"/>
    </source>
</evidence>
<keyword evidence="3" id="KW-1185">Reference proteome</keyword>
<protein>
    <submittedName>
        <fullName evidence="2">HypC/HybG/HupF family hydrogenase formation chaperone</fullName>
    </submittedName>
</protein>
<dbReference type="PANTHER" id="PTHR35177:SF2">
    <property type="entry name" value="HYDROGENASE MATURATION FACTOR HYBG"/>
    <property type="match status" value="1"/>
</dbReference>
<dbReference type="FunFam" id="2.30.30.140:FF:000022">
    <property type="entry name" value="Hydrogenase assembly chaperone HybG"/>
    <property type="match status" value="1"/>
</dbReference>
<evidence type="ECO:0000313" key="2">
    <source>
        <dbReference type="EMBL" id="MXR67143.1"/>
    </source>
</evidence>
<dbReference type="Proteomes" id="UP000474778">
    <property type="component" value="Unassembled WGS sequence"/>
</dbReference>
<dbReference type="GO" id="GO:0051604">
    <property type="term" value="P:protein maturation"/>
    <property type="evidence" value="ECO:0007669"/>
    <property type="project" value="TreeGrafter"/>
</dbReference>
<dbReference type="RefSeq" id="WP_160793166.1">
    <property type="nucleotide sequence ID" value="NZ_JAKEVG010000002.1"/>
</dbReference>
<dbReference type="Pfam" id="PF01455">
    <property type="entry name" value="HupF_HypC"/>
    <property type="match status" value="1"/>
</dbReference>
<dbReference type="SUPFAM" id="SSF159127">
    <property type="entry name" value="HupF/HypC-like"/>
    <property type="match status" value="1"/>
</dbReference>
<dbReference type="GO" id="GO:1902670">
    <property type="term" value="F:carbon dioxide binding"/>
    <property type="evidence" value="ECO:0007669"/>
    <property type="project" value="TreeGrafter"/>
</dbReference>
<dbReference type="PANTHER" id="PTHR35177">
    <property type="entry name" value="HYDROGENASE MATURATION FACTOR HYBG"/>
    <property type="match status" value="1"/>
</dbReference>
<comment type="caution">
    <text evidence="2">The sequence shown here is derived from an EMBL/GenBank/DDBJ whole genome shotgun (WGS) entry which is preliminary data.</text>
</comment>
<accession>A0A6L7HSQ2</accession>
<dbReference type="Gene3D" id="2.30.30.140">
    <property type="match status" value="1"/>
</dbReference>
<sequence>MCLSIPSRIVELHPEEQAVTVETLGVKRKVSSHLMDEQLALDDYVLIHIGFVMNKIDKADAEQSLALYQEIVAKMNEQEAQS</sequence>
<dbReference type="EMBL" id="WRPA01000001">
    <property type="protein sequence ID" value="MXR67143.1"/>
    <property type="molecule type" value="Genomic_DNA"/>
</dbReference>
<evidence type="ECO:0000313" key="3">
    <source>
        <dbReference type="Proteomes" id="UP000474778"/>
    </source>
</evidence>
<dbReference type="InterPro" id="IPR001109">
    <property type="entry name" value="Hydrogenase_HupF/HypC"/>
</dbReference>
<dbReference type="GO" id="GO:0005506">
    <property type="term" value="F:iron ion binding"/>
    <property type="evidence" value="ECO:0007669"/>
    <property type="project" value="TreeGrafter"/>
</dbReference>
<proteinExistence type="inferred from homology"/>
<organism evidence="2 3">
    <name type="scientific">Shewanella insulae</name>
    <dbReference type="NCBI Taxonomy" id="2681496"/>
    <lineage>
        <taxon>Bacteria</taxon>
        <taxon>Pseudomonadati</taxon>
        <taxon>Pseudomonadota</taxon>
        <taxon>Gammaproteobacteria</taxon>
        <taxon>Alteromonadales</taxon>
        <taxon>Shewanellaceae</taxon>
        <taxon>Shewanella</taxon>
    </lineage>
</organism>
<dbReference type="NCBIfam" id="TIGR00074">
    <property type="entry name" value="hypC_hupF"/>
    <property type="match status" value="1"/>
</dbReference>
<dbReference type="AlphaFoldDB" id="A0A6L7HSQ2"/>
<comment type="similarity">
    <text evidence="1">Belongs to the HupF/HypC family.</text>
</comment>